<dbReference type="EMBL" id="CP011452">
    <property type="protein sequence ID" value="AKH41951.1"/>
    <property type="molecule type" value="Genomic_DNA"/>
</dbReference>
<dbReference type="AlphaFoldDB" id="A0A0F7KS56"/>
<accession>A0A0F7KS56</accession>
<dbReference type="SUPFAM" id="SSF53822">
    <property type="entry name" value="Periplasmic binding protein-like I"/>
    <property type="match status" value="1"/>
</dbReference>
<dbReference type="Pfam" id="PF00356">
    <property type="entry name" value="LacI"/>
    <property type="match status" value="1"/>
</dbReference>
<dbReference type="CDD" id="cd01392">
    <property type="entry name" value="HTH_LacI"/>
    <property type="match status" value="1"/>
</dbReference>
<dbReference type="SUPFAM" id="SSF47413">
    <property type="entry name" value="lambda repressor-like DNA-binding domains"/>
    <property type="match status" value="1"/>
</dbReference>
<dbReference type="GO" id="GO:0003700">
    <property type="term" value="F:DNA-binding transcription factor activity"/>
    <property type="evidence" value="ECO:0007669"/>
    <property type="project" value="TreeGrafter"/>
</dbReference>
<organism evidence="1 2">
    <name type="scientific">Croceibacterium atlanticum</name>
    <dbReference type="NCBI Taxonomy" id="1267766"/>
    <lineage>
        <taxon>Bacteria</taxon>
        <taxon>Pseudomonadati</taxon>
        <taxon>Pseudomonadota</taxon>
        <taxon>Alphaproteobacteria</taxon>
        <taxon>Sphingomonadales</taxon>
        <taxon>Erythrobacteraceae</taxon>
        <taxon>Croceibacterium</taxon>
    </lineage>
</organism>
<sequence length="332" mass="36347">MTGKKQAPKLEDVAREADVSTATVSRFVNNPAVVAKATADRIRAAIEKTGYIPNALAGDLASQRSRMVAVLIPHLENSLFSDMIERMVGELTSSGNNVMLGLTGTSQKRTDALVRVALARRVDAIVSTGPVDDDLARLVGRTRSLWIEVWDLPDNPVGIAIGFSHQDAGRDIARFLVSRGYRRPHLVTADSPRSQRRKQGFLDEWMELTSSVPTEAHVDVPTRFGHARRVFADLRHLEERPDVIICGSDHLAQGIIVEAQAAGLKVPDDLGVIGFGNNQIAGEMRPTITSIDVDGERIAREVMAAIKRHQEGQDFPVRAIDVGFRLIARESI</sequence>
<dbReference type="Gene3D" id="3.40.50.2300">
    <property type="match status" value="2"/>
</dbReference>
<evidence type="ECO:0000313" key="2">
    <source>
        <dbReference type="Proteomes" id="UP000034392"/>
    </source>
</evidence>
<dbReference type="InterPro" id="IPR046335">
    <property type="entry name" value="LacI/GalR-like_sensor"/>
</dbReference>
<dbReference type="OrthoDB" id="7170131at2"/>
<dbReference type="InterPro" id="IPR028082">
    <property type="entry name" value="Peripla_BP_I"/>
</dbReference>
<dbReference type="PROSITE" id="PS50932">
    <property type="entry name" value="HTH_LACI_2"/>
    <property type="match status" value="1"/>
</dbReference>
<dbReference type="KEGG" id="aay:WYH_00903"/>
<dbReference type="SMART" id="SM00354">
    <property type="entry name" value="HTH_LACI"/>
    <property type="match status" value="1"/>
</dbReference>
<dbReference type="PANTHER" id="PTHR30146:SF33">
    <property type="entry name" value="TRANSCRIPTIONAL REGULATOR"/>
    <property type="match status" value="1"/>
</dbReference>
<dbReference type="Proteomes" id="UP000034392">
    <property type="component" value="Chromosome"/>
</dbReference>
<dbReference type="PROSITE" id="PS00356">
    <property type="entry name" value="HTH_LACI_1"/>
    <property type="match status" value="1"/>
</dbReference>
<reference evidence="1" key="1">
    <citation type="submission" date="2015-05" db="EMBL/GenBank/DDBJ databases">
        <title>The complete genome of Altererythrobacter atlanticus strain 26DY36.</title>
        <authorList>
            <person name="Wu Y.-H."/>
            <person name="Cheng H."/>
            <person name="Wu X.-W."/>
        </authorList>
    </citation>
    <scope>NUCLEOTIDE SEQUENCE [LARGE SCALE GENOMIC DNA]</scope>
    <source>
        <strain evidence="1">26DY36</strain>
    </source>
</reference>
<keyword evidence="2" id="KW-1185">Reference proteome</keyword>
<dbReference type="GO" id="GO:0000976">
    <property type="term" value="F:transcription cis-regulatory region binding"/>
    <property type="evidence" value="ECO:0007669"/>
    <property type="project" value="TreeGrafter"/>
</dbReference>
<proteinExistence type="predicted"/>
<dbReference type="STRING" id="1267766.WYH_00903"/>
<evidence type="ECO:0000313" key="1">
    <source>
        <dbReference type="EMBL" id="AKH41951.1"/>
    </source>
</evidence>
<dbReference type="PANTHER" id="PTHR30146">
    <property type="entry name" value="LACI-RELATED TRANSCRIPTIONAL REPRESSOR"/>
    <property type="match status" value="1"/>
</dbReference>
<dbReference type="RefSeq" id="WP_046902872.1">
    <property type="nucleotide sequence ID" value="NZ_CP011452.2"/>
</dbReference>
<dbReference type="InterPro" id="IPR010982">
    <property type="entry name" value="Lambda_DNA-bd_dom_sf"/>
</dbReference>
<dbReference type="Pfam" id="PF13377">
    <property type="entry name" value="Peripla_BP_3"/>
    <property type="match status" value="1"/>
</dbReference>
<dbReference type="InterPro" id="IPR000843">
    <property type="entry name" value="HTH_LacI"/>
</dbReference>
<dbReference type="Gene3D" id="1.10.260.40">
    <property type="entry name" value="lambda repressor-like DNA-binding domains"/>
    <property type="match status" value="1"/>
</dbReference>
<dbReference type="CDD" id="cd01575">
    <property type="entry name" value="PBP1_GntR"/>
    <property type="match status" value="1"/>
</dbReference>
<dbReference type="PATRIC" id="fig|1267766.3.peg.908"/>
<gene>
    <name evidence="1" type="primary">gntR</name>
    <name evidence="1" type="ORF">WYH_00903</name>
</gene>
<name>A0A0F7KS56_9SPHN</name>
<protein>
    <submittedName>
        <fullName evidence="1">HTH-type transcriptional regulator GntR</fullName>
    </submittedName>
</protein>